<evidence type="ECO:0000313" key="2">
    <source>
        <dbReference type="Proteomes" id="UP001062846"/>
    </source>
</evidence>
<reference evidence="1" key="1">
    <citation type="submission" date="2022-02" db="EMBL/GenBank/DDBJ databases">
        <title>Plant Genome Project.</title>
        <authorList>
            <person name="Zhang R.-G."/>
        </authorList>
    </citation>
    <scope>NUCLEOTIDE SEQUENCE</scope>
    <source>
        <strain evidence="1">AT1</strain>
    </source>
</reference>
<name>A0ACC0LTQ1_RHOML</name>
<gene>
    <name evidence="1" type="ORF">RHMOL_Rhmol11G0170900</name>
</gene>
<comment type="caution">
    <text evidence="1">The sequence shown here is derived from an EMBL/GenBank/DDBJ whole genome shotgun (WGS) entry which is preliminary data.</text>
</comment>
<evidence type="ECO:0000313" key="1">
    <source>
        <dbReference type="EMBL" id="KAI8531886.1"/>
    </source>
</evidence>
<sequence length="135" mass="15267">MANQFCFGKICGWATPHLALAFPSLFCILNHKDERLCEVLARKAELQQWDSISEEGCTHDWEREQLNELINLRNESGVTTSTNTPDKLVWQGSNSGIFSVKSIYNLAASSHVNQDDTFDLIWKMWLSLMCDALAG</sequence>
<proteinExistence type="predicted"/>
<dbReference type="EMBL" id="CM046398">
    <property type="protein sequence ID" value="KAI8531886.1"/>
    <property type="molecule type" value="Genomic_DNA"/>
</dbReference>
<keyword evidence="2" id="KW-1185">Reference proteome</keyword>
<organism evidence="1 2">
    <name type="scientific">Rhododendron molle</name>
    <name type="common">Chinese azalea</name>
    <name type="synonym">Azalea mollis</name>
    <dbReference type="NCBI Taxonomy" id="49168"/>
    <lineage>
        <taxon>Eukaryota</taxon>
        <taxon>Viridiplantae</taxon>
        <taxon>Streptophyta</taxon>
        <taxon>Embryophyta</taxon>
        <taxon>Tracheophyta</taxon>
        <taxon>Spermatophyta</taxon>
        <taxon>Magnoliopsida</taxon>
        <taxon>eudicotyledons</taxon>
        <taxon>Gunneridae</taxon>
        <taxon>Pentapetalae</taxon>
        <taxon>asterids</taxon>
        <taxon>Ericales</taxon>
        <taxon>Ericaceae</taxon>
        <taxon>Ericoideae</taxon>
        <taxon>Rhodoreae</taxon>
        <taxon>Rhododendron</taxon>
    </lineage>
</organism>
<dbReference type="Proteomes" id="UP001062846">
    <property type="component" value="Chromosome 11"/>
</dbReference>
<accession>A0ACC0LTQ1</accession>
<protein>
    <submittedName>
        <fullName evidence="1">Uncharacterized protein</fullName>
    </submittedName>
</protein>